<protein>
    <submittedName>
        <fullName evidence="1">Uncharacterized protein</fullName>
    </submittedName>
</protein>
<dbReference type="AlphaFoldDB" id="A0A0G0X804"/>
<name>A0A0G0X804_9BACT</name>
<proteinExistence type="predicted"/>
<comment type="caution">
    <text evidence="1">The sequence shown here is derived from an EMBL/GenBank/DDBJ whole genome shotgun (WGS) entry which is preliminary data.</text>
</comment>
<dbReference type="Proteomes" id="UP000034371">
    <property type="component" value="Unassembled WGS sequence"/>
</dbReference>
<accession>A0A0G0X804</accession>
<reference evidence="1 2" key="1">
    <citation type="journal article" date="2015" name="Nature">
        <title>rRNA introns, odd ribosomes, and small enigmatic genomes across a large radiation of phyla.</title>
        <authorList>
            <person name="Brown C.T."/>
            <person name="Hug L.A."/>
            <person name="Thomas B.C."/>
            <person name="Sharon I."/>
            <person name="Castelle C.J."/>
            <person name="Singh A."/>
            <person name="Wilkins M.J."/>
            <person name="Williams K.H."/>
            <person name="Banfield J.F."/>
        </authorList>
    </citation>
    <scope>NUCLEOTIDE SEQUENCE [LARGE SCALE GENOMIC DNA]</scope>
</reference>
<dbReference type="EMBL" id="LCBY01000060">
    <property type="protein sequence ID" value="KKS20537.1"/>
    <property type="molecule type" value="Genomic_DNA"/>
</dbReference>
<gene>
    <name evidence="1" type="ORF">UU78_C0060G0002</name>
</gene>
<evidence type="ECO:0000313" key="2">
    <source>
        <dbReference type="Proteomes" id="UP000034371"/>
    </source>
</evidence>
<sequence length="195" mass="21860">MKYGELNLGQVEAIVNKLGGMEGVQRFLSGELVVKVAEKSFAIWKTITLGINKSPGEYRKALKASGYRIGDYADQILNKVKVSETEVQIDLVVKTVAELGFKNGATRKQIYDRAIELGLELCPAEVGPALRLQYPGQPYGEWLRIAMEPITDSGGHLEVFGVYLGHALRWLRSIYGYPDSFWFAYGRWVFVAPRK</sequence>
<organism evidence="1 2">
    <name type="scientific">Candidatus Roizmanbacteria bacterium GW2011_GWC2_41_7</name>
    <dbReference type="NCBI Taxonomy" id="1618487"/>
    <lineage>
        <taxon>Bacteria</taxon>
        <taxon>Candidatus Roizmaniibacteriota</taxon>
    </lineage>
</organism>
<evidence type="ECO:0000313" key="1">
    <source>
        <dbReference type="EMBL" id="KKS20537.1"/>
    </source>
</evidence>